<dbReference type="Pfam" id="PF00664">
    <property type="entry name" value="ABC_membrane"/>
    <property type="match status" value="2"/>
</dbReference>
<dbReference type="CDD" id="cd03250">
    <property type="entry name" value="ABCC_MRP_domain1"/>
    <property type="match status" value="1"/>
</dbReference>
<evidence type="ECO:0000256" key="4">
    <source>
        <dbReference type="ARBA" id="ARBA00022741"/>
    </source>
</evidence>
<feature type="transmembrane region" description="Helical" evidence="8">
    <location>
        <begin position="543"/>
        <end position="562"/>
    </location>
</feature>
<gene>
    <name evidence="11" type="ORF">PMAYCL1PPCAC_15777</name>
</gene>
<feature type="transmembrane region" description="Helical" evidence="8">
    <location>
        <begin position="888"/>
        <end position="912"/>
    </location>
</feature>
<feature type="domain" description="ABC transmembrane type-1" evidence="10">
    <location>
        <begin position="284"/>
        <end position="559"/>
    </location>
</feature>
<dbReference type="GO" id="GO:0016887">
    <property type="term" value="F:ATP hydrolysis activity"/>
    <property type="evidence" value="ECO:0007669"/>
    <property type="project" value="InterPro"/>
</dbReference>
<dbReference type="Pfam" id="PF00005">
    <property type="entry name" value="ABC_tran"/>
    <property type="match status" value="1"/>
</dbReference>
<feature type="transmembrane region" description="Helical" evidence="8">
    <location>
        <begin position="69"/>
        <end position="92"/>
    </location>
</feature>
<dbReference type="FunFam" id="1.20.1560.10:FF:000100">
    <property type="entry name" value="ABC transporter ATP-binding protein"/>
    <property type="match status" value="1"/>
</dbReference>
<dbReference type="Gene3D" id="3.40.50.300">
    <property type="entry name" value="P-loop containing nucleotide triphosphate hydrolases"/>
    <property type="match status" value="2"/>
</dbReference>
<feature type="domain" description="ABC transmembrane type-1" evidence="10">
    <location>
        <begin position="890"/>
        <end position="1175"/>
    </location>
</feature>
<evidence type="ECO:0000313" key="12">
    <source>
        <dbReference type="Proteomes" id="UP001328107"/>
    </source>
</evidence>
<evidence type="ECO:0000256" key="8">
    <source>
        <dbReference type="SAM" id="Phobius"/>
    </source>
</evidence>
<dbReference type="EMBL" id="BTRK01000004">
    <property type="protein sequence ID" value="GMR45582.1"/>
    <property type="molecule type" value="Genomic_DNA"/>
</dbReference>
<feature type="transmembrane region" description="Helical" evidence="8">
    <location>
        <begin position="160"/>
        <end position="180"/>
    </location>
</feature>
<accession>A0AAN5HYH7</accession>
<evidence type="ECO:0000259" key="10">
    <source>
        <dbReference type="PROSITE" id="PS50929"/>
    </source>
</evidence>
<dbReference type="FunFam" id="1.20.1560.10:FF:000081">
    <property type="entry name" value="Protein CBG24505"/>
    <property type="match status" value="1"/>
</dbReference>
<feature type="transmembrane region" description="Helical" evidence="8">
    <location>
        <begin position="932"/>
        <end position="958"/>
    </location>
</feature>
<feature type="transmembrane region" description="Helical" evidence="8">
    <location>
        <begin position="1142"/>
        <end position="1163"/>
    </location>
</feature>
<dbReference type="Proteomes" id="UP001328107">
    <property type="component" value="Unassembled WGS sequence"/>
</dbReference>
<dbReference type="PROSITE" id="PS50893">
    <property type="entry name" value="ABC_TRANSPORTER_2"/>
    <property type="match status" value="1"/>
</dbReference>
<keyword evidence="7 8" id="KW-0472">Membrane</keyword>
<sequence>DSFCSDPFWVDNSGSQTLPHLTDCFRHTILFYLPTAFLLLLLPVLFVQANRMKRRFDRLSITRIFKSRIVFNVFLLLNSTVVLVLNSFFIDGTVASDIVHPCVCMLFFTLHLVIDWNRARCGQISSGIQHLSLILWTICGLPEFYYNIENRTFEKSIPIFVLYMAFWPIILLQTILYCFADEHKTKLYKSEELDSSFINRLTIWWFTTIQIRGARKDLEMGDLFELNNGSSSEYLGALFEKYWIPAMQAYQQNLQEAEKRGDMKLPSEPSLIYALFRMFKYEFITASFLKVSSNQFLTQLITFISTPDAPFWLGLSYALLMFFVSEFRSMILNAYFNIMMRMGLKIQMALTTAVYRKTLRLSSTARRQKTIGEIINLMAIDVEIFQLVTPQIQQLWSCPYQITFALVYLIFTLGYSASPGVLIMIVFVPINIFSSVFIKRWQINAMKMKDQRVKMVNEVLSGIKVIKLYAWEEPMEKHINEIRERELALIRKSGFVRSVLDTFNNASPFLVAASSFGTFILSSDKHILTSQIAFVSLTLFNQLRSPMVVLAMLINLIVQAIVSNRRLRNFLVSEELDDSNVKRNEAHACPCAIEFCNVDCTWNVDGEKSCALSSINASVPRGSLVTVVGTVGAGKSSFLSAMLGELTRLRGEIIVNGRIAYIPQQSWIQNLSVRDNITFGRPFDRQWYERVISACALTPDLAILPDGDATEIGEKGMNLSGGQKARISLARAVYQQDDVYLLDDPLSAVDAHVGRHIFNQVLGPRGLLAKKTRILVTHSLLNTREADEILVFSGEKSKDDSRKLSMLQVGGVYSRLMEGYAQSDDSAEEAAESDVVEEDIEKKAESNGIKHKSEVAEGKKLIKKEEMKEGGVQASVYFDYIRAASIPFCIIFLVIYGVYMALTMADNLWLSAWSDENDPAFNGTRMNQVERLGIYVSIGALESVMYLTATSFLVVAALNASRKLHAPLIHNLMRSPVSFFDITPLGRILNRTSKDIDTIDNELSTNTKSFVQCVFSILTTLTMIVISTPLFVVVIIQLAVIYFTFMRFYVPTSRQLKRLESVHRSPVYSHFGESIQGAASIRAYGRVARFCLDSESKVDSLILCKYLNTVSNRWLAVRLEFIGNCIILFAALFAVFSKEWNWGVSAGLVGVSVTYALQITDVLNFAVRQLSMLEANAVSVERVIEYINTPREAEWVQESSGLPPSWPSEGGVVIENYSTRYRPGLDLVLRGICARIRAGEKIGIVGRTGAGK</sequence>
<keyword evidence="12" id="KW-1185">Reference proteome</keyword>
<evidence type="ECO:0000256" key="7">
    <source>
        <dbReference type="ARBA" id="ARBA00023136"/>
    </source>
</evidence>
<keyword evidence="4" id="KW-0547">Nucleotide-binding</keyword>
<reference evidence="12" key="1">
    <citation type="submission" date="2022-10" db="EMBL/GenBank/DDBJ databases">
        <title>Genome assembly of Pristionchus species.</title>
        <authorList>
            <person name="Yoshida K."/>
            <person name="Sommer R.J."/>
        </authorList>
    </citation>
    <scope>NUCLEOTIDE SEQUENCE [LARGE SCALE GENOMIC DNA]</scope>
    <source>
        <strain evidence="12">RS5460</strain>
    </source>
</reference>
<dbReference type="PANTHER" id="PTHR24223">
    <property type="entry name" value="ATP-BINDING CASSETTE SUB-FAMILY C"/>
    <property type="match status" value="1"/>
</dbReference>
<keyword evidence="3 8" id="KW-0812">Transmembrane</keyword>
<feature type="transmembrane region" description="Helical" evidence="8">
    <location>
        <begin position="1032"/>
        <end position="1050"/>
    </location>
</feature>
<dbReference type="GO" id="GO:0016020">
    <property type="term" value="C:membrane"/>
    <property type="evidence" value="ECO:0007669"/>
    <property type="project" value="UniProtKB-SubCell"/>
</dbReference>
<dbReference type="PROSITE" id="PS50929">
    <property type="entry name" value="ABC_TM1F"/>
    <property type="match status" value="2"/>
</dbReference>
<comment type="caution">
    <text evidence="11">The sequence shown here is derived from an EMBL/GenBank/DDBJ whole genome shotgun (WGS) entry which is preliminary data.</text>
</comment>
<feature type="transmembrane region" description="Helical" evidence="8">
    <location>
        <begin position="309"/>
        <end position="336"/>
    </location>
</feature>
<name>A0AAN5HYH7_9BILA</name>
<feature type="transmembrane region" description="Helical" evidence="8">
    <location>
        <begin position="29"/>
        <end position="48"/>
    </location>
</feature>
<feature type="transmembrane region" description="Helical" evidence="8">
    <location>
        <begin position="128"/>
        <end position="148"/>
    </location>
</feature>
<dbReference type="InterPro" id="IPR003593">
    <property type="entry name" value="AAA+_ATPase"/>
</dbReference>
<dbReference type="InterPro" id="IPR027417">
    <property type="entry name" value="P-loop_NTPase"/>
</dbReference>
<dbReference type="InterPro" id="IPR017871">
    <property type="entry name" value="ABC_transporter-like_CS"/>
</dbReference>
<feature type="transmembrane region" description="Helical" evidence="8">
    <location>
        <begin position="395"/>
        <end position="415"/>
    </location>
</feature>
<feature type="transmembrane region" description="Helical" evidence="8">
    <location>
        <begin position="421"/>
        <end position="438"/>
    </location>
</feature>
<comment type="subcellular location">
    <subcellularLocation>
        <location evidence="1">Membrane</location>
        <topology evidence="1">Multi-pass membrane protein</topology>
    </subcellularLocation>
</comment>
<dbReference type="SUPFAM" id="SSF90123">
    <property type="entry name" value="ABC transporter transmembrane region"/>
    <property type="match status" value="2"/>
</dbReference>
<feature type="transmembrane region" description="Helical" evidence="8">
    <location>
        <begin position="1115"/>
        <end position="1136"/>
    </location>
</feature>
<proteinExistence type="predicted"/>
<evidence type="ECO:0000313" key="11">
    <source>
        <dbReference type="EMBL" id="GMR45582.1"/>
    </source>
</evidence>
<dbReference type="PANTHER" id="PTHR24223:SF434">
    <property type="entry name" value="MULTIDRUG RESISTANCE PROTEIN MRP-7"/>
    <property type="match status" value="1"/>
</dbReference>
<dbReference type="SMART" id="SM00382">
    <property type="entry name" value="AAA"/>
    <property type="match status" value="1"/>
</dbReference>
<dbReference type="SUPFAM" id="SSF52540">
    <property type="entry name" value="P-loop containing nucleoside triphosphate hydrolases"/>
    <property type="match status" value="2"/>
</dbReference>
<keyword evidence="5" id="KW-0067">ATP-binding</keyword>
<evidence type="ECO:0000256" key="5">
    <source>
        <dbReference type="ARBA" id="ARBA00022840"/>
    </source>
</evidence>
<feature type="non-terminal residue" evidence="11">
    <location>
        <position position="1"/>
    </location>
</feature>
<dbReference type="GO" id="GO:0005524">
    <property type="term" value="F:ATP binding"/>
    <property type="evidence" value="ECO:0007669"/>
    <property type="project" value="UniProtKB-KW"/>
</dbReference>
<dbReference type="InterPro" id="IPR011527">
    <property type="entry name" value="ABC1_TM_dom"/>
</dbReference>
<evidence type="ECO:0000256" key="2">
    <source>
        <dbReference type="ARBA" id="ARBA00022448"/>
    </source>
</evidence>
<keyword evidence="2" id="KW-0813">Transport</keyword>
<evidence type="ECO:0000256" key="1">
    <source>
        <dbReference type="ARBA" id="ARBA00004141"/>
    </source>
</evidence>
<feature type="non-terminal residue" evidence="11">
    <location>
        <position position="1252"/>
    </location>
</feature>
<dbReference type="FunFam" id="3.40.50.300:FF:000997">
    <property type="entry name" value="Multidrug resistance-associated protein 1"/>
    <property type="match status" value="1"/>
</dbReference>
<evidence type="ECO:0000256" key="6">
    <source>
        <dbReference type="ARBA" id="ARBA00022989"/>
    </source>
</evidence>
<keyword evidence="6 8" id="KW-1133">Transmembrane helix</keyword>
<dbReference type="AlphaFoldDB" id="A0AAN5HYH7"/>
<protein>
    <recommendedName>
        <fullName evidence="13">ABC transporter ATP-binding protein</fullName>
    </recommendedName>
</protein>
<dbReference type="InterPro" id="IPR050173">
    <property type="entry name" value="ABC_transporter_C-like"/>
</dbReference>
<dbReference type="GO" id="GO:0140359">
    <property type="term" value="F:ABC-type transporter activity"/>
    <property type="evidence" value="ECO:0007669"/>
    <property type="project" value="InterPro"/>
</dbReference>
<evidence type="ECO:0000256" key="3">
    <source>
        <dbReference type="ARBA" id="ARBA00022692"/>
    </source>
</evidence>
<dbReference type="PROSITE" id="PS00211">
    <property type="entry name" value="ABC_TRANSPORTER_1"/>
    <property type="match status" value="1"/>
</dbReference>
<organism evidence="11 12">
    <name type="scientific">Pristionchus mayeri</name>
    <dbReference type="NCBI Taxonomy" id="1317129"/>
    <lineage>
        <taxon>Eukaryota</taxon>
        <taxon>Metazoa</taxon>
        <taxon>Ecdysozoa</taxon>
        <taxon>Nematoda</taxon>
        <taxon>Chromadorea</taxon>
        <taxon>Rhabditida</taxon>
        <taxon>Rhabditina</taxon>
        <taxon>Diplogasteromorpha</taxon>
        <taxon>Diplogasteroidea</taxon>
        <taxon>Neodiplogasteridae</taxon>
        <taxon>Pristionchus</taxon>
    </lineage>
</organism>
<evidence type="ECO:0008006" key="13">
    <source>
        <dbReference type="Google" id="ProtNLM"/>
    </source>
</evidence>
<dbReference type="CDD" id="cd18595">
    <property type="entry name" value="ABC_6TM_MRP1_2_3_6_D1_like"/>
    <property type="match status" value="1"/>
</dbReference>
<dbReference type="Gene3D" id="1.20.1560.10">
    <property type="entry name" value="ABC transporter type 1, transmembrane domain"/>
    <property type="match status" value="2"/>
</dbReference>
<feature type="domain" description="ABC transporter" evidence="9">
    <location>
        <begin position="593"/>
        <end position="819"/>
    </location>
</feature>
<feature type="transmembrane region" description="Helical" evidence="8">
    <location>
        <begin position="98"/>
        <end position="116"/>
    </location>
</feature>
<dbReference type="InterPro" id="IPR003439">
    <property type="entry name" value="ABC_transporter-like_ATP-bd"/>
</dbReference>
<dbReference type="InterPro" id="IPR036640">
    <property type="entry name" value="ABC1_TM_sf"/>
</dbReference>
<dbReference type="CDD" id="cd18603">
    <property type="entry name" value="ABC_6TM_MRP1_2_3_6_D2_like"/>
    <property type="match status" value="1"/>
</dbReference>
<evidence type="ECO:0000259" key="9">
    <source>
        <dbReference type="PROSITE" id="PS50893"/>
    </source>
</evidence>